<reference evidence="5" key="1">
    <citation type="journal article" date="2011" name="Genome Res.">
        <title>Phylogeny-wide analysis of social amoeba genomes highlights ancient origins for complex intercellular communication.</title>
        <authorList>
            <person name="Heidel A.J."/>
            <person name="Lawal H.M."/>
            <person name="Felder M."/>
            <person name="Schilde C."/>
            <person name="Helps N.R."/>
            <person name="Tunggal B."/>
            <person name="Rivero F."/>
            <person name="John U."/>
            <person name="Schleicher M."/>
            <person name="Eichinger L."/>
            <person name="Platzer M."/>
            <person name="Noegel A.A."/>
            <person name="Schaap P."/>
            <person name="Gloeckner G."/>
        </authorList>
    </citation>
    <scope>NUCLEOTIDE SEQUENCE [LARGE SCALE GENOMIC DNA]</scope>
    <source>
        <strain evidence="5">SH3</strain>
    </source>
</reference>
<dbReference type="GeneID" id="14872474"/>
<dbReference type="EMBL" id="GL883013">
    <property type="protein sequence ID" value="EGG20200.1"/>
    <property type="molecule type" value="Genomic_DNA"/>
</dbReference>
<dbReference type="Gene3D" id="1.20.5.110">
    <property type="match status" value="1"/>
</dbReference>
<dbReference type="Proteomes" id="UP000007797">
    <property type="component" value="Unassembled WGS sequence"/>
</dbReference>
<comment type="similarity">
    <text evidence="1">Belongs to the eukaryotic ribosomal protein eL13 family.</text>
</comment>
<evidence type="ECO:0000256" key="2">
    <source>
        <dbReference type="ARBA" id="ARBA00022980"/>
    </source>
</evidence>
<dbReference type="Pfam" id="PF01294">
    <property type="entry name" value="Ribosomal_L13e"/>
    <property type="match status" value="1"/>
</dbReference>
<dbReference type="PANTHER" id="PTHR11722:SF0">
    <property type="entry name" value="LARGE RIBOSOMAL SUBUNIT PROTEIN EL13"/>
    <property type="match status" value="1"/>
</dbReference>
<dbReference type="PANTHER" id="PTHR11722">
    <property type="entry name" value="60S RIBOSOMAL PROTEIN L13"/>
    <property type="match status" value="1"/>
</dbReference>
<evidence type="ECO:0000313" key="4">
    <source>
        <dbReference type="EMBL" id="EGG20200.1"/>
    </source>
</evidence>
<name>F4PW36_CACFS</name>
<keyword evidence="2 4" id="KW-0689">Ribosomal protein</keyword>
<dbReference type="AlphaFoldDB" id="F4PW36"/>
<organism evidence="4 5">
    <name type="scientific">Cavenderia fasciculata</name>
    <name type="common">Slime mold</name>
    <name type="synonym">Dictyostelium fasciculatum</name>
    <dbReference type="NCBI Taxonomy" id="261658"/>
    <lineage>
        <taxon>Eukaryota</taxon>
        <taxon>Amoebozoa</taxon>
        <taxon>Evosea</taxon>
        <taxon>Eumycetozoa</taxon>
        <taxon>Dictyostelia</taxon>
        <taxon>Acytosteliales</taxon>
        <taxon>Cavenderiaceae</taxon>
        <taxon>Cavenderia</taxon>
    </lineage>
</organism>
<dbReference type="InterPro" id="IPR001380">
    <property type="entry name" value="Ribosomal_eL13"/>
</dbReference>
<protein>
    <submittedName>
        <fullName evidence="4">S60 ribosomal protein L13</fullName>
    </submittedName>
</protein>
<dbReference type="KEGG" id="dfa:DFA_07320"/>
<accession>F4PW36</accession>
<dbReference type="OrthoDB" id="10264538at2759"/>
<dbReference type="GO" id="GO:0003723">
    <property type="term" value="F:RNA binding"/>
    <property type="evidence" value="ECO:0007669"/>
    <property type="project" value="TreeGrafter"/>
</dbReference>
<dbReference type="GO" id="GO:0006412">
    <property type="term" value="P:translation"/>
    <property type="evidence" value="ECO:0007669"/>
    <property type="project" value="InterPro"/>
</dbReference>
<dbReference type="RefSeq" id="XP_004367183.1">
    <property type="nucleotide sequence ID" value="XM_004367126.1"/>
</dbReference>
<keyword evidence="5" id="KW-1185">Reference proteome</keyword>
<sequence length="186" mass="21289">MRVRTWFNQPARAERRHNTRVAKAAKVFPRPITTLKPIVRCPTVRYNIKSREGKGFTLEEIKAAKISVNYARSVGISVDLRRTNLSKQSLELNSQRLKEYMSKLVVFPVNGRKPTKTEATKEQQEAAVQNLNVLPYTAPVVTEAPRKVTEEEKKFKAYTTLRATWAKAKYCGIRLKAKAKKAEKKD</sequence>
<dbReference type="HAMAP" id="MF_00499">
    <property type="entry name" value="Ribosomal_eL13"/>
    <property type="match status" value="1"/>
</dbReference>
<dbReference type="GO" id="GO:0003735">
    <property type="term" value="F:structural constituent of ribosome"/>
    <property type="evidence" value="ECO:0007669"/>
    <property type="project" value="InterPro"/>
</dbReference>
<dbReference type="STRING" id="1054147.F4PW36"/>
<dbReference type="OMA" id="IQKNHFR"/>
<evidence type="ECO:0000256" key="3">
    <source>
        <dbReference type="ARBA" id="ARBA00023274"/>
    </source>
</evidence>
<proteinExistence type="inferred from homology"/>
<dbReference type="GO" id="GO:0022625">
    <property type="term" value="C:cytosolic large ribosomal subunit"/>
    <property type="evidence" value="ECO:0007669"/>
    <property type="project" value="TreeGrafter"/>
</dbReference>
<gene>
    <name evidence="4" type="primary">rpl13</name>
    <name evidence="4" type="ORF">DFA_07320</name>
</gene>
<keyword evidence="3" id="KW-0687">Ribonucleoprotein</keyword>
<evidence type="ECO:0000256" key="1">
    <source>
        <dbReference type="ARBA" id="ARBA00005640"/>
    </source>
</evidence>
<evidence type="ECO:0000313" key="5">
    <source>
        <dbReference type="Proteomes" id="UP000007797"/>
    </source>
</evidence>